<dbReference type="EMBL" id="LOIC01000018">
    <property type="protein sequence ID" value="OCA56212.1"/>
    <property type="molecule type" value="Genomic_DNA"/>
</dbReference>
<dbReference type="AlphaFoldDB" id="A0A1B8YM19"/>
<name>A0A1B8YM19_9GAMM</name>
<protein>
    <submittedName>
        <fullName evidence="1">Uncharacterized protein</fullName>
    </submittedName>
</protein>
<comment type="caution">
    <text evidence="1">The sequence shown here is derived from an EMBL/GenBank/DDBJ whole genome shotgun (WGS) entry which is preliminary data.</text>
</comment>
<gene>
    <name evidence="1" type="ORF">Phpb_00711</name>
</gene>
<evidence type="ECO:0000313" key="1">
    <source>
        <dbReference type="EMBL" id="OCA56212.1"/>
    </source>
</evidence>
<reference evidence="2" key="1">
    <citation type="submission" date="2015-11" db="EMBL/GenBank/DDBJ databases">
        <authorList>
            <person name="Tobias N.J."/>
            <person name="Mishra B."/>
            <person name="Gupta D.K."/>
            <person name="Thines M."/>
            <person name="Stinear T.P."/>
            <person name="Bode H.B."/>
        </authorList>
    </citation>
    <scope>NUCLEOTIDE SEQUENCE [LARGE SCALE GENOMIC DNA]</scope>
    <source>
        <strain evidence="2">PB45.5</strain>
    </source>
</reference>
<organism evidence="1 2">
    <name type="scientific">Photorhabdus namnaonensis</name>
    <dbReference type="NCBI Taxonomy" id="1851568"/>
    <lineage>
        <taxon>Bacteria</taxon>
        <taxon>Pseudomonadati</taxon>
        <taxon>Pseudomonadota</taxon>
        <taxon>Gammaproteobacteria</taxon>
        <taxon>Enterobacterales</taxon>
        <taxon>Morganellaceae</taxon>
        <taxon>Photorhabdus</taxon>
    </lineage>
</organism>
<accession>A0A1B8YM19</accession>
<proteinExistence type="predicted"/>
<evidence type="ECO:0000313" key="2">
    <source>
        <dbReference type="Proteomes" id="UP000092665"/>
    </source>
</evidence>
<keyword evidence="2" id="KW-1185">Reference proteome</keyword>
<dbReference type="Proteomes" id="UP000092665">
    <property type="component" value="Unassembled WGS sequence"/>
</dbReference>
<dbReference type="RefSeq" id="WP_065389190.1">
    <property type="nucleotide sequence ID" value="NZ_CAWMQN010000018.1"/>
</dbReference>
<sequence length="145" mass="16057">MSTTNIEKFNEIVGIIFGKLYESFPLKIDLLSINIIGEPLQYSDGTYSDELCTTVEDHRFFLDTVDWLIKNGYLAGTMNSEGCHRAVLTAEGLEVLKVIPDSLETPLGDRIKETLKTESKEALRSLISQTLGIGLQFVSRSIGLG</sequence>